<proteinExistence type="predicted"/>
<accession>A0ABW6HND9</accession>
<gene>
    <name evidence="2" type="ORF">ACFX5D_11390</name>
</gene>
<keyword evidence="3" id="KW-1185">Reference proteome</keyword>
<sequence length="144" mass="16339">MKNNILIIAALFFTTVFYAQNQTVIGKWKTIDDETGKAKSIVEIYEKSGKIYGKVVEILDLEHKNNVCSECSGSDKNKPILGMIVIKGLTKEGDEYTNGKILDPKNGKTYKCFITLESKDKLKVRGFIGISLFGRTQYWYRVKN</sequence>
<dbReference type="EMBL" id="JBHZQA010000007">
    <property type="protein sequence ID" value="MFE3848565.1"/>
    <property type="molecule type" value="Genomic_DNA"/>
</dbReference>
<dbReference type="RefSeq" id="WP_379858313.1">
    <property type="nucleotide sequence ID" value="NZ_JBHZQA010000007.1"/>
</dbReference>
<evidence type="ECO:0000259" key="1">
    <source>
        <dbReference type="Pfam" id="PF09917"/>
    </source>
</evidence>
<dbReference type="PANTHER" id="PTHR36919">
    <property type="entry name" value="BLR1215 PROTEIN"/>
    <property type="match status" value="1"/>
</dbReference>
<dbReference type="InterPro" id="IPR019223">
    <property type="entry name" value="DUF2147"/>
</dbReference>
<evidence type="ECO:0000313" key="2">
    <source>
        <dbReference type="EMBL" id="MFE3848565.1"/>
    </source>
</evidence>
<comment type="caution">
    <text evidence="2">The sequence shown here is derived from an EMBL/GenBank/DDBJ whole genome shotgun (WGS) entry which is preliminary data.</text>
</comment>
<dbReference type="Gene3D" id="2.40.128.520">
    <property type="match status" value="1"/>
</dbReference>
<protein>
    <submittedName>
        <fullName evidence="2">DUF2147 domain-containing protein</fullName>
    </submittedName>
</protein>
<dbReference type="Pfam" id="PF09917">
    <property type="entry name" value="DUF2147"/>
    <property type="match status" value="1"/>
</dbReference>
<dbReference type="PANTHER" id="PTHR36919:SF3">
    <property type="entry name" value="BLL5882 PROTEIN"/>
    <property type="match status" value="1"/>
</dbReference>
<evidence type="ECO:0000313" key="3">
    <source>
        <dbReference type="Proteomes" id="UP001600039"/>
    </source>
</evidence>
<dbReference type="Proteomes" id="UP001600039">
    <property type="component" value="Unassembled WGS sequence"/>
</dbReference>
<organism evidence="2 3">
    <name type="scientific">Flavobacterium fructosi</name>
    <dbReference type="NCBI Taxonomy" id="3230416"/>
    <lineage>
        <taxon>Bacteria</taxon>
        <taxon>Pseudomonadati</taxon>
        <taxon>Bacteroidota</taxon>
        <taxon>Flavobacteriia</taxon>
        <taxon>Flavobacteriales</taxon>
        <taxon>Flavobacteriaceae</taxon>
        <taxon>Flavobacterium</taxon>
    </lineage>
</organism>
<feature type="domain" description="DUF2147" evidence="1">
    <location>
        <begin position="26"/>
        <end position="141"/>
    </location>
</feature>
<reference evidence="2 3" key="1">
    <citation type="submission" date="2024-06" db="EMBL/GenBank/DDBJ databases">
        <title>Flavobacterium spp. isolated from glacier.</title>
        <authorList>
            <person name="Han D."/>
        </authorList>
    </citation>
    <scope>NUCLEOTIDE SEQUENCE [LARGE SCALE GENOMIC DNA]</scope>
    <source>
        <strain evidence="2 3">LB3P45</strain>
    </source>
</reference>
<name>A0ABW6HND9_9FLAO</name>